<comment type="caution">
    <text evidence="1">The sequence shown here is derived from an EMBL/GenBank/DDBJ whole genome shotgun (WGS) entry which is preliminary data.</text>
</comment>
<organism evidence="1 2">
    <name type="scientific">Conoideocrella luteorostrata</name>
    <dbReference type="NCBI Taxonomy" id="1105319"/>
    <lineage>
        <taxon>Eukaryota</taxon>
        <taxon>Fungi</taxon>
        <taxon>Dikarya</taxon>
        <taxon>Ascomycota</taxon>
        <taxon>Pezizomycotina</taxon>
        <taxon>Sordariomycetes</taxon>
        <taxon>Hypocreomycetidae</taxon>
        <taxon>Hypocreales</taxon>
        <taxon>Clavicipitaceae</taxon>
        <taxon>Conoideocrella</taxon>
    </lineage>
</organism>
<evidence type="ECO:0000313" key="1">
    <source>
        <dbReference type="EMBL" id="KAK2612587.1"/>
    </source>
</evidence>
<dbReference type="InterPro" id="IPR050708">
    <property type="entry name" value="T6SS_VgrG/RHS"/>
</dbReference>
<dbReference type="PANTHER" id="PTHR32305">
    <property type="match status" value="1"/>
</dbReference>
<keyword evidence="2" id="KW-1185">Reference proteome</keyword>
<name>A0AAJ0CX34_9HYPO</name>
<dbReference type="NCBIfam" id="TIGR03696">
    <property type="entry name" value="Rhs_assc_core"/>
    <property type="match status" value="1"/>
</dbReference>
<protein>
    <recommendedName>
        <fullName evidence="3">RHS repeat-associated core domain-containing protein</fullName>
    </recommendedName>
</protein>
<dbReference type="InterPro" id="IPR022385">
    <property type="entry name" value="Rhs_assc_core"/>
</dbReference>
<evidence type="ECO:0008006" key="3">
    <source>
        <dbReference type="Google" id="ProtNLM"/>
    </source>
</evidence>
<evidence type="ECO:0000313" key="2">
    <source>
        <dbReference type="Proteomes" id="UP001251528"/>
    </source>
</evidence>
<reference evidence="1" key="1">
    <citation type="submission" date="2023-06" db="EMBL/GenBank/DDBJ databases">
        <title>Conoideocrella luteorostrata (Hypocreales: Clavicipitaceae), a potential biocontrol fungus for elongate hemlock scale in United States Christmas tree production areas.</title>
        <authorList>
            <person name="Barrett H."/>
            <person name="Lovett B."/>
            <person name="Macias A.M."/>
            <person name="Stajich J.E."/>
            <person name="Kasson M.T."/>
        </authorList>
    </citation>
    <scope>NUCLEOTIDE SEQUENCE</scope>
    <source>
        <strain evidence="1">ARSEF 14590</strain>
    </source>
</reference>
<dbReference type="PANTHER" id="PTHR32305:SF15">
    <property type="entry name" value="PROTEIN RHSA-RELATED"/>
    <property type="match status" value="1"/>
</dbReference>
<dbReference type="Proteomes" id="UP001251528">
    <property type="component" value="Unassembled WGS sequence"/>
</dbReference>
<dbReference type="Gene3D" id="2.180.10.10">
    <property type="entry name" value="RHS repeat-associated core"/>
    <property type="match status" value="2"/>
</dbReference>
<sequence length="1668" mass="186248">MASNFYSQGFNFNTFLERGVDPRTGQYTCAISIFKCPSETRNCPPLNLSICYSPLNTQDIGLGRGWRFNVTQYQHRGSDNCCLSLSTGDQYRITDLSDSLIVKDNKLQNFMFKKKNIQRPDSGKDENTYEVVYKSGQVEVLSNEANSFNTSVPVRIYATNGKQLNLVWNAFGEQPRLTKIQEGGQDLLEISYTAAGVDIVRNPGTSESSTFSILQTNGLLTEIRLPLEEGETKQSAWQFSYEASNNEVSGFSTITSPAGLVEQLQYDQSGHRLPDGAPSQTIPYVALHTVYPGQGQPAIETSYQFSDYNFLGYGGCVEWKDGEDNLYLVPDDYQYTSTVKVIGGSTTTNVYNKFHLVVESQKQKDSKRVTQTIDYYALRYVPFDEQPAQYQMPRTVTTTFDDTSSNKSRSQVTQHEFDEWGNPTKEVAPSGIITTRVYYAANGEKDATTGDVRCPADPHGFQRYVKKVTMTPAASSFTTPTRSWEYTYRELPAAAGGYTTHSVVVEEMKCLEDNQCHSSTKYKFINEPSSRDHSRLKQDTTRLAEQYPTVRTVAYQYPSFDRLIETTSTKTFDGFAFQEQSTQSLLTGVMTACQDPRGIQSTFRYNRIGRLVKEMVAPGTDHQAARQYEHTIVTRGDGRADGICLTQTDAKGVKQRYTVDGLERICRIENQDDDGEWVKKDGLVTYSGTFRVTQEHLYNSLNQCIEVDAIDWLKDGSSGDGRSEQRSKTYFEYDNWGQEYRVKSGSGVVTYTDEDPISMTRTEGIEGEGKAVTEMNHSGAPIQKKMFYKDGNLYSKAKWAYDGLGRVRQQRNPLDYTSEFRYDWFDRITQTIPPGKHSVVHTQYADHSAAAFPTSMNIEGYDAIAKQSFDGLGRIQKVTVGGRTTGQSYQGCDPSPAEVTTPKGAIQELGYQRTLDGALTSLSAPDYKCSYNYDPQTAETTQRKNDYMTRDLKYSPAGLVTAESFRRKAQEVTSSLENSGFVYSISGRIQAYTDVHGQAHVIQYDSFGRPQQLTQGTVNVTFAYDKADRLWETCVKDNDDSNLCLTTRLSFDDFGREIERAVSKADNKLLYRVTQTYNTVGLVEGRNQTDSEGKLLRAESFQYDDLNRLVDYQCRGSEKWLPTEEGAHVLKHQQFTFDEYNCIAKVSSEFQDGSMNTATYTYSSQDPTQLIRVTNTHNDYPARLDIGYDANGCLINDGQGHAMEYDSMNRLRIVKDSANQTILSQYQYDADGRLVCQMIPGKPDVHFSYQDGNLIATTAGDSQVSYLSDGAAYWGQTTSVKGDRKQTHRIWSSDGHGSVLAHLDSNEPTLVNHQQYTPYGHVSGSGSNFTSIGYNGEWRDPVTGWYHLGNGYRVYNPVLMRFLSPDILSPFASGEINGYAYCLGDPNNRIDPSGHFSIFGFEISFRDLVVAGVGLGVGILVGVLTGGAGLAIAIGASVASGVVSDVVTGATYDLATGKMPTWESIGTDALFGAIGGVVGEAVARGAGMALKSGARRLGRGIDQLLEGGAKLRMAGPHDPQLLPLEKLEKALGSYRRTVRTANDIDNRAMLQKMVHEIRSRRPWQWVTGKETTIGISKHDPATHLYWRKYSDFQNLVRGQRLSPAEAAKKMGDVHYEGLGQKKTYSNGLKLQEYTVRLSQQHRVAFTINEETRTVHVFQIGGHYPKARR</sequence>
<dbReference type="EMBL" id="JASWJB010000014">
    <property type="protein sequence ID" value="KAK2612587.1"/>
    <property type="molecule type" value="Genomic_DNA"/>
</dbReference>
<proteinExistence type="predicted"/>
<accession>A0AAJ0CX34</accession>
<gene>
    <name evidence="1" type="ORF">QQS21_001358</name>
</gene>